<dbReference type="GO" id="GO:0061608">
    <property type="term" value="F:nuclear import signal receptor activity"/>
    <property type="evidence" value="ECO:0007669"/>
    <property type="project" value="InterPro"/>
</dbReference>
<evidence type="ECO:0000256" key="6">
    <source>
        <dbReference type="SAM" id="MobiDB-lite"/>
    </source>
</evidence>
<evidence type="ECO:0000259" key="7">
    <source>
        <dbReference type="Pfam" id="PF01749"/>
    </source>
</evidence>
<dbReference type="PANTHER" id="PTHR23316">
    <property type="entry name" value="IMPORTIN ALPHA"/>
    <property type="match status" value="1"/>
</dbReference>
<keyword evidence="4 5" id="KW-0653">Protein transport</keyword>
<evidence type="ECO:0000256" key="4">
    <source>
        <dbReference type="ARBA" id="ARBA00022927"/>
    </source>
</evidence>
<dbReference type="Pfam" id="PF01749">
    <property type="entry name" value="IBB"/>
    <property type="match status" value="1"/>
</dbReference>
<feature type="region of interest" description="Disordered" evidence="6">
    <location>
        <begin position="1"/>
        <end position="23"/>
    </location>
</feature>
<dbReference type="SUPFAM" id="SSF48371">
    <property type="entry name" value="ARM repeat"/>
    <property type="match status" value="1"/>
</dbReference>
<dbReference type="EMBL" id="JAOAOG010000012">
    <property type="protein sequence ID" value="KAJ6255167.1"/>
    <property type="molecule type" value="Genomic_DNA"/>
</dbReference>
<dbReference type="PIRSF" id="PIRSF005673">
    <property type="entry name" value="Importin_alpha"/>
    <property type="match status" value="1"/>
</dbReference>
<dbReference type="Proteomes" id="UP001146793">
    <property type="component" value="Unassembled WGS sequence"/>
</dbReference>
<keyword evidence="2 5" id="KW-0813">Transport</keyword>
<dbReference type="GO" id="GO:0005737">
    <property type="term" value="C:cytoplasm"/>
    <property type="evidence" value="ECO:0007669"/>
    <property type="project" value="InterPro"/>
</dbReference>
<dbReference type="Pfam" id="PF00514">
    <property type="entry name" value="Arm"/>
    <property type="match status" value="5"/>
</dbReference>
<dbReference type="GO" id="GO:0006606">
    <property type="term" value="P:protein import into nucleus"/>
    <property type="evidence" value="ECO:0007669"/>
    <property type="project" value="InterPro"/>
</dbReference>
<organism evidence="8 10">
    <name type="scientific">Anaeramoeba flamelloides</name>
    <dbReference type="NCBI Taxonomy" id="1746091"/>
    <lineage>
        <taxon>Eukaryota</taxon>
        <taxon>Metamonada</taxon>
        <taxon>Anaeramoebidae</taxon>
        <taxon>Anaeramoeba</taxon>
    </lineage>
</organism>
<keyword evidence="11" id="KW-1185">Reference proteome</keyword>
<keyword evidence="3" id="KW-0677">Repeat</keyword>
<dbReference type="InterPro" id="IPR016024">
    <property type="entry name" value="ARM-type_fold"/>
</dbReference>
<dbReference type="InterPro" id="IPR011989">
    <property type="entry name" value="ARM-like"/>
</dbReference>
<dbReference type="EMBL" id="JANTQA010000032">
    <property type="protein sequence ID" value="KAJ3439586.1"/>
    <property type="molecule type" value="Genomic_DNA"/>
</dbReference>
<dbReference type="InterPro" id="IPR000225">
    <property type="entry name" value="Armadillo"/>
</dbReference>
<feature type="compositionally biased region" description="Basic residues" evidence="6">
    <location>
        <begin position="1"/>
        <end position="18"/>
    </location>
</feature>
<comment type="caution">
    <text evidence="8">The sequence shown here is derived from an EMBL/GenBank/DDBJ whole genome shotgun (WGS) entry which is preliminary data.</text>
</comment>
<evidence type="ECO:0000313" key="9">
    <source>
        <dbReference type="EMBL" id="KAJ6255167.1"/>
    </source>
</evidence>
<evidence type="ECO:0000313" key="10">
    <source>
        <dbReference type="Proteomes" id="UP001146793"/>
    </source>
</evidence>
<dbReference type="SMART" id="SM00185">
    <property type="entry name" value="ARM"/>
    <property type="match status" value="8"/>
</dbReference>
<evidence type="ECO:0000256" key="3">
    <source>
        <dbReference type="ARBA" id="ARBA00022737"/>
    </source>
</evidence>
<sequence>MSTFHKKLLTRRKQYKSTRTKEKTIERRYKQQIQISKIKRQKLLNKKRNLLPTTELNQYLPKEITNYINDLPQLAKQLQSENKNEKIEASVLIRNLLSIPEDPPIDQVLQCKILPILVDFLQDPKEPDLQFNAAWSISNIASGLPEHTKLVVEYNTIPIFIDLIGSQNDDIRHQSIWALGNIVGEDISNRNRLLEFNAISILCDVVNQTKNFEIVKISIWVLRHLCKGNPAPSFVMVKPLMAVFKKTLMTSDREIIVEATTALGHLAEGSKQNIQLIIDHKIVPVLVDFLKSEDNIIKFPSLRCLGNLITGTEEQIVAVLENGLIPYLVDFIQSKKIAIRKEACWILSNICACSAAAAQEVIKEGALPHLIDILENDINQIIKEVCYVISNMIHSAKVAQCRYIASQGIIPIITRLLSNEDQEIVSTCMESLDIFFKVESADSEYQNKELTEYITQFEEEEGIEKIVKLMDSRIIQIRKQATFFYLIHLQDNSDDEDDDDEDEIDDLLY</sequence>
<protein>
    <recommendedName>
        <fullName evidence="5">Importin subunit alpha</fullName>
    </recommendedName>
</protein>
<reference evidence="8" key="2">
    <citation type="submission" date="2022-08" db="EMBL/GenBank/DDBJ databases">
        <title>Novel sulphate-reducing endosymbionts in the free-living metamonad Anaeramoeba.</title>
        <authorList>
            <person name="Jerlstrom-Hultqvist J."/>
            <person name="Cepicka I."/>
            <person name="Gallot-Lavallee L."/>
            <person name="Salas-Leiva D."/>
            <person name="Curtis B.A."/>
            <person name="Zahonova K."/>
            <person name="Pipaliya S."/>
            <person name="Dacks J."/>
            <person name="Roger A.J."/>
        </authorList>
    </citation>
    <scope>NUCLEOTIDE SEQUENCE</scope>
    <source>
        <strain evidence="8">Busselton2</strain>
    </source>
</reference>
<comment type="similarity">
    <text evidence="1 5">Belongs to the importin alpha family.</text>
</comment>
<dbReference type="InterPro" id="IPR024931">
    <property type="entry name" value="Importin_alpha"/>
</dbReference>
<name>A0AAV7ZF89_9EUKA</name>
<evidence type="ECO:0000256" key="5">
    <source>
        <dbReference type="PIRNR" id="PIRNR005673"/>
    </source>
</evidence>
<dbReference type="InterPro" id="IPR002652">
    <property type="entry name" value="Importin-a_IBB"/>
</dbReference>
<evidence type="ECO:0000313" key="11">
    <source>
        <dbReference type="Proteomes" id="UP001150062"/>
    </source>
</evidence>
<dbReference type="AlphaFoldDB" id="A0AAV7ZF89"/>
<evidence type="ECO:0000256" key="2">
    <source>
        <dbReference type="ARBA" id="ARBA00022448"/>
    </source>
</evidence>
<feature type="domain" description="IBB" evidence="7">
    <location>
        <begin position="11"/>
        <end position="89"/>
    </location>
</feature>
<gene>
    <name evidence="8" type="ORF">M0812_15619</name>
    <name evidence="9" type="ORF">M0813_11707</name>
</gene>
<evidence type="ECO:0000256" key="1">
    <source>
        <dbReference type="ARBA" id="ARBA00010394"/>
    </source>
</evidence>
<accession>A0AAV7ZF89</accession>
<dbReference type="Gene3D" id="1.25.10.10">
    <property type="entry name" value="Leucine-rich Repeat Variant"/>
    <property type="match status" value="1"/>
</dbReference>
<dbReference type="Proteomes" id="UP001150062">
    <property type="component" value="Unassembled WGS sequence"/>
</dbReference>
<proteinExistence type="inferred from homology"/>
<evidence type="ECO:0000313" key="8">
    <source>
        <dbReference type="EMBL" id="KAJ3439586.1"/>
    </source>
</evidence>
<reference evidence="9" key="1">
    <citation type="submission" date="2022-08" db="EMBL/GenBank/DDBJ databases">
        <title>Novel sulfate-reducing endosymbionts in the free-living metamonad Anaeramoeba.</title>
        <authorList>
            <person name="Jerlstrom-Hultqvist J."/>
            <person name="Cepicka I."/>
            <person name="Gallot-Lavallee L."/>
            <person name="Salas-Leiva D."/>
            <person name="Curtis B.A."/>
            <person name="Zahonova K."/>
            <person name="Pipaliya S."/>
            <person name="Dacks J."/>
            <person name="Roger A.J."/>
        </authorList>
    </citation>
    <scope>NUCLEOTIDE SEQUENCE</scope>
    <source>
        <strain evidence="9">Schooner1</strain>
    </source>
</reference>